<reference evidence="11" key="1">
    <citation type="journal article" date="2013" name="Genetics">
        <title>The draft genome and transcriptome of Panagrellus redivivus are shaped by the harsh demands of a free-living lifestyle.</title>
        <authorList>
            <person name="Srinivasan J."/>
            <person name="Dillman A.R."/>
            <person name="Macchietto M.G."/>
            <person name="Heikkinen L."/>
            <person name="Lakso M."/>
            <person name="Fracchia K.M."/>
            <person name="Antoshechkin I."/>
            <person name="Mortazavi A."/>
            <person name="Wong G."/>
            <person name="Sternberg P.W."/>
        </authorList>
    </citation>
    <scope>NUCLEOTIDE SEQUENCE [LARGE SCALE GENOMIC DNA]</scope>
    <source>
        <strain evidence="11">MT8872</strain>
    </source>
</reference>
<evidence type="ECO:0000259" key="9">
    <source>
        <dbReference type="SMART" id="SM00919"/>
    </source>
</evidence>
<dbReference type="InterPro" id="IPR036291">
    <property type="entry name" value="NAD(P)-bd_dom_sf"/>
</dbReference>
<feature type="binding site" evidence="6">
    <location>
        <position position="205"/>
    </location>
    <ligand>
        <name>(S)-malate</name>
        <dbReference type="ChEBI" id="CHEBI:15589"/>
    </ligand>
</feature>
<feature type="binding site" evidence="7">
    <location>
        <position position="296"/>
    </location>
    <ligand>
        <name>a divalent metal cation</name>
        <dbReference type="ChEBI" id="CHEBI:60240"/>
    </ligand>
</feature>
<dbReference type="NCBIfam" id="NF010052">
    <property type="entry name" value="PRK13529.1"/>
    <property type="match status" value="1"/>
</dbReference>
<evidence type="ECO:0000256" key="7">
    <source>
        <dbReference type="PIRSR" id="PIRSR000106-3"/>
    </source>
</evidence>
<dbReference type="GO" id="GO:0051287">
    <property type="term" value="F:NAD binding"/>
    <property type="evidence" value="ECO:0007669"/>
    <property type="project" value="InterPro"/>
</dbReference>
<proteinExistence type="inferred from homology"/>
<dbReference type="AlphaFoldDB" id="A0A7E4VJ32"/>
<dbReference type="Pfam" id="PF00390">
    <property type="entry name" value="malic"/>
    <property type="match status" value="1"/>
</dbReference>
<dbReference type="Proteomes" id="UP000492821">
    <property type="component" value="Unassembled WGS sequence"/>
</dbReference>
<evidence type="ECO:0000256" key="2">
    <source>
        <dbReference type="ARBA" id="ARBA00008785"/>
    </source>
</evidence>
<feature type="binding site" evidence="7">
    <location>
        <position position="295"/>
    </location>
    <ligand>
        <name>a divalent metal cation</name>
        <dbReference type="ChEBI" id="CHEBI:60240"/>
    </ligand>
</feature>
<dbReference type="InterPro" id="IPR015884">
    <property type="entry name" value="Malic_enzyme_CS"/>
</dbReference>
<evidence type="ECO:0000256" key="5">
    <source>
        <dbReference type="PIRSR" id="PIRSR000106-1"/>
    </source>
</evidence>
<dbReference type="GO" id="GO:0005739">
    <property type="term" value="C:mitochondrion"/>
    <property type="evidence" value="ECO:0007669"/>
    <property type="project" value="TreeGrafter"/>
</dbReference>
<dbReference type="PIRSF" id="PIRSF000106">
    <property type="entry name" value="ME"/>
    <property type="match status" value="1"/>
</dbReference>
<feature type="domain" description="Malic enzyme NAD-binding" evidence="9">
    <location>
        <begin position="320"/>
        <end position="572"/>
    </location>
</feature>
<dbReference type="InterPro" id="IPR001891">
    <property type="entry name" value="Malic_OxRdtase"/>
</dbReference>
<keyword evidence="4 8" id="KW-0560">Oxidoreductase</keyword>
<dbReference type="SUPFAM" id="SSF53223">
    <property type="entry name" value="Aminoacid dehydrogenase-like, N-terminal domain"/>
    <property type="match status" value="1"/>
</dbReference>
<feature type="binding site" evidence="6">
    <location>
        <position position="503"/>
    </location>
    <ligand>
        <name>(S)-malate</name>
        <dbReference type="ChEBI" id="CHEBI:15589"/>
    </ligand>
</feature>
<feature type="binding site" evidence="6">
    <location>
        <position position="459"/>
    </location>
    <ligand>
        <name>(S)-malate</name>
        <dbReference type="ChEBI" id="CHEBI:15589"/>
    </ligand>
</feature>
<evidence type="ECO:0000256" key="6">
    <source>
        <dbReference type="PIRSR" id="PIRSR000106-2"/>
    </source>
</evidence>
<dbReference type="InterPro" id="IPR046346">
    <property type="entry name" value="Aminoacid_DH-like_N_sf"/>
</dbReference>
<dbReference type="Gene3D" id="3.40.50.10380">
    <property type="entry name" value="Malic enzyme, N-terminal domain"/>
    <property type="match status" value="1"/>
</dbReference>
<dbReference type="PANTHER" id="PTHR23406:SF90">
    <property type="entry name" value="MALIC ENZYME-RELATED"/>
    <property type="match status" value="1"/>
</dbReference>
<evidence type="ECO:0000256" key="4">
    <source>
        <dbReference type="ARBA" id="ARBA00023002"/>
    </source>
</evidence>
<dbReference type="WBParaSite" id="Pan_g21539.t1">
    <property type="protein sequence ID" value="Pan_g21539.t1"/>
    <property type="gene ID" value="Pan_g21539"/>
</dbReference>
<comment type="similarity">
    <text evidence="2 8">Belongs to the malic enzymes family.</text>
</comment>
<dbReference type="SMART" id="SM01274">
    <property type="entry name" value="malic"/>
    <property type="match status" value="1"/>
</dbReference>
<dbReference type="InterPro" id="IPR037062">
    <property type="entry name" value="Malic_N_dom_sf"/>
</dbReference>
<evidence type="ECO:0000313" key="11">
    <source>
        <dbReference type="Proteomes" id="UP000492821"/>
    </source>
</evidence>
<dbReference type="SUPFAM" id="SSF51735">
    <property type="entry name" value="NAD(P)-binding Rossmann-fold domains"/>
    <property type="match status" value="1"/>
</dbReference>
<feature type="domain" description="Malic enzyme N-terminal" evidence="10">
    <location>
        <begin position="127"/>
        <end position="310"/>
    </location>
</feature>
<reference evidence="12" key="2">
    <citation type="submission" date="2020-10" db="UniProtKB">
        <authorList>
            <consortium name="WormBaseParasite"/>
        </authorList>
    </citation>
    <scope>IDENTIFICATION</scope>
</reference>
<dbReference type="Pfam" id="PF03949">
    <property type="entry name" value="Malic_M"/>
    <property type="match status" value="1"/>
</dbReference>
<organism evidence="11 12">
    <name type="scientific">Panagrellus redivivus</name>
    <name type="common">Microworm</name>
    <dbReference type="NCBI Taxonomy" id="6233"/>
    <lineage>
        <taxon>Eukaryota</taxon>
        <taxon>Metazoa</taxon>
        <taxon>Ecdysozoa</taxon>
        <taxon>Nematoda</taxon>
        <taxon>Chromadorea</taxon>
        <taxon>Rhabditida</taxon>
        <taxon>Tylenchina</taxon>
        <taxon>Panagrolaimomorpha</taxon>
        <taxon>Panagrolaimoidea</taxon>
        <taxon>Panagrolaimidae</taxon>
        <taxon>Panagrellus</taxon>
    </lineage>
</organism>
<name>A0A7E4VJ32_PANRE</name>
<dbReference type="GO" id="GO:0046872">
    <property type="term" value="F:metal ion binding"/>
    <property type="evidence" value="ECO:0007669"/>
    <property type="project" value="UniProtKB-KW"/>
</dbReference>
<feature type="binding site" evidence="7">
    <location>
        <position position="319"/>
    </location>
    <ligand>
        <name>a divalent metal cation</name>
        <dbReference type="ChEBI" id="CHEBI:60240"/>
    </ligand>
</feature>
<evidence type="ECO:0000256" key="1">
    <source>
        <dbReference type="ARBA" id="ARBA00001936"/>
    </source>
</evidence>
<dbReference type="PANTHER" id="PTHR23406">
    <property type="entry name" value="MALIC ENZYME-RELATED"/>
    <property type="match status" value="1"/>
</dbReference>
<evidence type="ECO:0000313" key="12">
    <source>
        <dbReference type="WBParaSite" id="Pan_g21539.t1"/>
    </source>
</evidence>
<protein>
    <recommendedName>
        <fullName evidence="8">Malic enzyme</fullName>
    </recommendedName>
</protein>
<keyword evidence="11" id="KW-1185">Reference proteome</keyword>
<dbReference type="PRINTS" id="PR00072">
    <property type="entry name" value="MALOXRDTASE"/>
</dbReference>
<evidence type="ECO:0000256" key="8">
    <source>
        <dbReference type="RuleBase" id="RU003426"/>
    </source>
</evidence>
<dbReference type="GO" id="GO:0006108">
    <property type="term" value="P:malate metabolic process"/>
    <property type="evidence" value="ECO:0007669"/>
    <property type="project" value="TreeGrafter"/>
</dbReference>
<dbReference type="FunFam" id="3.40.50.720:FF:000060">
    <property type="entry name" value="Malic enzyme"/>
    <property type="match status" value="1"/>
</dbReference>
<feature type="active site" description="Proton donor" evidence="5">
    <location>
        <position position="150"/>
    </location>
</feature>
<dbReference type="PROSITE" id="PS00331">
    <property type="entry name" value="MALIC_ENZYMES"/>
    <property type="match status" value="1"/>
</dbReference>
<dbReference type="InterPro" id="IPR012302">
    <property type="entry name" value="Malic_NAD-bd"/>
</dbReference>
<dbReference type="FunFam" id="3.40.50.10380:FF:000004">
    <property type="entry name" value="Malic enzyme"/>
    <property type="match status" value="1"/>
</dbReference>
<dbReference type="CDD" id="cd05312">
    <property type="entry name" value="NAD_bind_1_malic_enz"/>
    <property type="match status" value="1"/>
</dbReference>
<feature type="active site" description="Proton acceptor" evidence="5">
    <location>
        <position position="223"/>
    </location>
</feature>
<accession>A0A7E4VJ32</accession>
<dbReference type="GO" id="GO:0004473">
    <property type="term" value="F:malate dehydrogenase (decarboxylating) (NADP+) activity"/>
    <property type="evidence" value="ECO:0007669"/>
    <property type="project" value="TreeGrafter"/>
</dbReference>
<dbReference type="Gene3D" id="3.40.50.720">
    <property type="entry name" value="NAD(P)-binding Rossmann-like Domain"/>
    <property type="match status" value="1"/>
</dbReference>
<dbReference type="InterPro" id="IPR012301">
    <property type="entry name" value="Malic_N_dom"/>
</dbReference>
<comment type="cofactor">
    <cofactor evidence="1">
        <name>Mn(2+)</name>
        <dbReference type="ChEBI" id="CHEBI:29035"/>
    </cofactor>
</comment>
<evidence type="ECO:0000256" key="3">
    <source>
        <dbReference type="ARBA" id="ARBA00022723"/>
    </source>
</evidence>
<dbReference type="SMART" id="SM00919">
    <property type="entry name" value="Malic_M"/>
    <property type="match status" value="1"/>
</dbReference>
<comment type="cofactor">
    <cofactor evidence="7">
        <name>Mg(2+)</name>
        <dbReference type="ChEBI" id="CHEBI:18420"/>
    </cofactor>
    <cofactor evidence="7">
        <name>Mn(2+)</name>
        <dbReference type="ChEBI" id="CHEBI:29035"/>
    </cofactor>
    <text evidence="7">Divalent metal cations. Prefers magnesium or manganese.</text>
</comment>
<keyword evidence="3 7" id="KW-0479">Metal-binding</keyword>
<sequence>MQRQVNMQNGSMLKTVVSGCNRRLSLTAAPLAKKTFEWDLTDPEQVKLFKEYRPERITPHKRGIELLKTPGINKGMAFSLHERQYFGIHGLLPPAFMTADQQAYRILTKLRQQPDDLARYIQLDSLQDRNEKLYYKIICENVKEMMPIVYTPTVGQACQHFGFIYRNPKGLYVTINDNSISKIYQILCNWPSEDIRAIVVTDGERILGLGDLGCYGIGIPVGKLALYVALAGIQPRWCLPVLIDVGTDNAKLLNDPFYTGLRRKRVRGEEYDTLLDNFMKACTKRFGHDTLIQFEDFGNQNAYRLLDRYQDRYCMFNDDIQGTASVVVAGLLAASRMTKKKLSEKKFVFLGAGGAATGVAEMCVRQMQFEGLHYDEACKRIYLMDIDGLITTNRIRNINLRHIPFAKDMPDTKDLLQVIKDVKPDGLIGASTVKGAFSHDVIKTMAEINKQPIIFALSNPTSKAECTAEEAYKITNGRVLFASGSPFKNVEINGKLYKPGQGNNAYIFPGVALAVILFKVRHIDNKLFLLAARKVADSVSEKNFAVGRIYPKLSEIRELSIQIAIEVANECYKDGTAKLYPEPKDKEKYIRSQVYNVDYDEIISHTWEWPEKDSKHGFPVPVVRRESMDD</sequence>
<evidence type="ECO:0000259" key="10">
    <source>
        <dbReference type="SMART" id="SM01274"/>
    </source>
</evidence>